<dbReference type="GO" id="GO:0006099">
    <property type="term" value="P:tricarboxylic acid cycle"/>
    <property type="evidence" value="ECO:0007669"/>
    <property type="project" value="UniProtKB-UniRule"/>
</dbReference>
<comment type="subunit">
    <text evidence="6">Heterodimer of an alpha and a beta subunit. Different beta subunits determine nucleotide specificity. Together with the ATP-specific beta subunit SUCLA2, forms an ADP-forming succinyl-CoA synthetase (A-SCS). Together with the GTP-specific beta subunit SUCLG2 forms a GDP-forming succinyl-CoA synthetase (G-SCS).</text>
</comment>
<dbReference type="Proteomes" id="UP001168821">
    <property type="component" value="Unassembled WGS sequence"/>
</dbReference>
<gene>
    <name evidence="11" type="ORF">Zmor_002993</name>
</gene>
<sequence>MATHARILSRIIPDSFKVGQSIRFNSYDATRVNLKLSGNTKVICQGFTGKQGTFHSKQAIEYGTKMVGGVSPGKGGKTHLDLPVFNSVKEAKAATGADATVIYVPPPGAAAAINEAMDAEISLIVCITEGIPQQDMVKVKHRLLRQNKTRLVGPNCPGIIAPEQCKIGIMPGHIHQKGVVGVVSRSGTLTYEAVHQTTQVGLGQTLCVGIGGDPFNGTDFIDCLEVFLKDPETKGIILIGEIGGVAEEQAADYLLKHNTGPNAKPVVSFIAGLSAPPGRRMGHAGAIISGGKGGAQDKINALEKAGVIVTKSPAQMGNELLKEMRRLALA</sequence>
<evidence type="ECO:0000256" key="3">
    <source>
        <dbReference type="ARBA" id="ARBA00022598"/>
    </source>
</evidence>
<dbReference type="GO" id="GO:0000166">
    <property type="term" value="F:nucleotide binding"/>
    <property type="evidence" value="ECO:0007669"/>
    <property type="project" value="UniProtKB-KW"/>
</dbReference>
<dbReference type="EMBL" id="JALNTZ010000010">
    <property type="protein sequence ID" value="KAJ3639648.1"/>
    <property type="molecule type" value="Genomic_DNA"/>
</dbReference>
<dbReference type="InterPro" id="IPR017440">
    <property type="entry name" value="Cit_synth/succinyl-CoA_lig_AS"/>
</dbReference>
<evidence type="ECO:0000256" key="6">
    <source>
        <dbReference type="ARBA" id="ARBA00061754"/>
    </source>
</evidence>
<dbReference type="FunFam" id="3.40.50.261:FF:000005">
    <property type="entry name" value="Succinate--CoA ligase [ADP-forming] subunit alpha, mitochondrial"/>
    <property type="match status" value="1"/>
</dbReference>
<evidence type="ECO:0000256" key="5">
    <source>
        <dbReference type="ARBA" id="ARBA00054246"/>
    </source>
</evidence>
<dbReference type="PIRSF" id="PIRSF001553">
    <property type="entry name" value="SucCS_alpha"/>
    <property type="match status" value="1"/>
</dbReference>
<protein>
    <recommendedName>
        <fullName evidence="7">Succinate--CoA ligase [ADP/GDP-forming] subunit alpha, mitochondrial</fullName>
        <ecNumber evidence="7">6.2.1.4</ecNumber>
        <ecNumber evidence="7">6.2.1.5</ecNumber>
    </recommendedName>
    <alternativeName>
        <fullName evidence="7">Succinyl-CoA synthetase subunit alpha</fullName>
        <shortName evidence="7">SCS-alpha</shortName>
    </alternativeName>
</protein>
<dbReference type="EC" id="6.2.1.4" evidence="7"/>
<name>A0AA38HL04_9CUCU</name>
<feature type="active site" description="Tele-phosphohistidine intermediate" evidence="7 8">
    <location>
        <position position="283"/>
    </location>
</feature>
<dbReference type="InterPro" id="IPR016102">
    <property type="entry name" value="Succinyl-CoA_synth-like"/>
</dbReference>
<keyword evidence="2 7" id="KW-0816">Tricarboxylic acid cycle</keyword>
<dbReference type="GO" id="GO:0004775">
    <property type="term" value="F:succinate-CoA ligase (ADP-forming) activity"/>
    <property type="evidence" value="ECO:0007669"/>
    <property type="project" value="UniProtKB-UniRule"/>
</dbReference>
<evidence type="ECO:0000256" key="9">
    <source>
        <dbReference type="RuleBase" id="RU000677"/>
    </source>
</evidence>
<dbReference type="NCBIfam" id="TIGR01019">
    <property type="entry name" value="sucCoAalpha"/>
    <property type="match status" value="1"/>
</dbReference>
<dbReference type="Gene3D" id="3.40.50.261">
    <property type="entry name" value="Succinyl-CoA synthetase domains"/>
    <property type="match status" value="1"/>
</dbReference>
<dbReference type="InterPro" id="IPR005811">
    <property type="entry name" value="SUCC_ACL_C"/>
</dbReference>
<keyword evidence="4 7" id="KW-0547">Nucleotide-binding</keyword>
<dbReference type="AlphaFoldDB" id="A0AA38HL04"/>
<evidence type="ECO:0000313" key="11">
    <source>
        <dbReference type="EMBL" id="KAJ3639648.1"/>
    </source>
</evidence>
<dbReference type="PROSITE" id="PS01216">
    <property type="entry name" value="SUCCINYL_COA_LIG_1"/>
    <property type="match status" value="1"/>
</dbReference>
<dbReference type="Gene3D" id="3.40.50.720">
    <property type="entry name" value="NAD(P)-binding Rossmann-like Domain"/>
    <property type="match status" value="1"/>
</dbReference>
<feature type="binding site" evidence="7">
    <location>
        <begin position="48"/>
        <end position="51"/>
    </location>
    <ligand>
        <name>CoA</name>
        <dbReference type="ChEBI" id="CHEBI:57287"/>
    </ligand>
</feature>
<dbReference type="Pfam" id="PF02629">
    <property type="entry name" value="CoA_binding"/>
    <property type="match status" value="1"/>
</dbReference>
<feature type="binding site" evidence="7">
    <location>
        <position position="74"/>
    </location>
    <ligand>
        <name>CoA</name>
        <dbReference type="ChEBI" id="CHEBI:57287"/>
    </ligand>
</feature>
<feature type="binding site" evidence="7">
    <location>
        <begin position="127"/>
        <end position="129"/>
    </location>
    <ligand>
        <name>CoA</name>
        <dbReference type="ChEBI" id="CHEBI:57287"/>
    </ligand>
</feature>
<feature type="binding site" evidence="7">
    <location>
        <position position="191"/>
    </location>
    <ligand>
        <name>substrate</name>
        <note>ligand shared with subunit beta</note>
    </ligand>
</feature>
<dbReference type="GO" id="GO:0004776">
    <property type="term" value="F:succinate-CoA ligase (GDP-forming) activity"/>
    <property type="evidence" value="ECO:0007669"/>
    <property type="project" value="UniProtKB-EC"/>
</dbReference>
<evidence type="ECO:0000256" key="2">
    <source>
        <dbReference type="ARBA" id="ARBA00022532"/>
    </source>
</evidence>
<evidence type="ECO:0000259" key="10">
    <source>
        <dbReference type="SMART" id="SM00881"/>
    </source>
</evidence>
<dbReference type="EC" id="6.2.1.5" evidence="7"/>
<dbReference type="NCBIfam" id="NF004230">
    <property type="entry name" value="PRK05678.1"/>
    <property type="match status" value="1"/>
</dbReference>
<feature type="domain" description="CoA-binding" evidence="10">
    <location>
        <begin position="35"/>
        <end position="131"/>
    </location>
</feature>
<evidence type="ECO:0000313" key="12">
    <source>
        <dbReference type="Proteomes" id="UP001168821"/>
    </source>
</evidence>
<accession>A0AA38HL04</accession>
<dbReference type="InterPro" id="IPR033847">
    <property type="entry name" value="Citrt_syn/SCS-alpha_CS"/>
</dbReference>
<dbReference type="InterPro" id="IPR003781">
    <property type="entry name" value="CoA-bd"/>
</dbReference>
<organism evidence="11 12">
    <name type="scientific">Zophobas morio</name>
    <dbReference type="NCBI Taxonomy" id="2755281"/>
    <lineage>
        <taxon>Eukaryota</taxon>
        <taxon>Metazoa</taxon>
        <taxon>Ecdysozoa</taxon>
        <taxon>Arthropoda</taxon>
        <taxon>Hexapoda</taxon>
        <taxon>Insecta</taxon>
        <taxon>Pterygota</taxon>
        <taxon>Neoptera</taxon>
        <taxon>Endopterygota</taxon>
        <taxon>Coleoptera</taxon>
        <taxon>Polyphaga</taxon>
        <taxon>Cucujiformia</taxon>
        <taxon>Tenebrionidae</taxon>
        <taxon>Zophobas</taxon>
    </lineage>
</organism>
<comment type="catalytic activity">
    <reaction evidence="7">
        <text>GTP + succinate + CoA = succinyl-CoA + GDP + phosphate</text>
        <dbReference type="Rhea" id="RHEA:22120"/>
        <dbReference type="ChEBI" id="CHEBI:30031"/>
        <dbReference type="ChEBI" id="CHEBI:37565"/>
        <dbReference type="ChEBI" id="CHEBI:43474"/>
        <dbReference type="ChEBI" id="CHEBI:57287"/>
        <dbReference type="ChEBI" id="CHEBI:57292"/>
        <dbReference type="ChEBI" id="CHEBI:58189"/>
        <dbReference type="EC" id="6.2.1.4"/>
    </reaction>
</comment>
<dbReference type="Pfam" id="PF00549">
    <property type="entry name" value="Ligase_CoA"/>
    <property type="match status" value="1"/>
</dbReference>
<dbReference type="HAMAP" id="MF_01988">
    <property type="entry name" value="Succ_CoA_alpha"/>
    <property type="match status" value="1"/>
</dbReference>
<dbReference type="InterPro" id="IPR036291">
    <property type="entry name" value="NAD(P)-bd_dom_sf"/>
</dbReference>
<evidence type="ECO:0000256" key="8">
    <source>
        <dbReference type="PIRSR" id="PIRSR001553-1"/>
    </source>
</evidence>
<dbReference type="SUPFAM" id="SSF51735">
    <property type="entry name" value="NAD(P)-binding Rossmann-fold domains"/>
    <property type="match status" value="1"/>
</dbReference>
<keyword evidence="7" id="KW-0496">Mitochondrion</keyword>
<dbReference type="GO" id="GO:0009361">
    <property type="term" value="C:succinate-CoA ligase complex (ADP-forming)"/>
    <property type="evidence" value="ECO:0007669"/>
    <property type="project" value="TreeGrafter"/>
</dbReference>
<dbReference type="SMART" id="SM00881">
    <property type="entry name" value="CoA_binding"/>
    <property type="match status" value="1"/>
</dbReference>
<keyword evidence="12" id="KW-1185">Reference proteome</keyword>
<comment type="subunit">
    <text evidence="7">Heterodimer of an alpha and a beta subunit. Different beta subunits determine nucleotide specificity. Together with an ATP-specific beta subunit, forms an ADP-forming succinyl-CoA synthetase (A-SCS). Together with a GTP-specific beta subunit forms a GDP-forming succinyl-CoA synthetase (G-SCS).</text>
</comment>
<dbReference type="SUPFAM" id="SSF52210">
    <property type="entry name" value="Succinyl-CoA synthetase domains"/>
    <property type="match status" value="1"/>
</dbReference>
<comment type="pathway">
    <text evidence="1 7">Carbohydrate metabolism; tricarboxylic acid cycle; succinate from succinyl-CoA (ligase route): step 1/1.</text>
</comment>
<comment type="caution">
    <text evidence="11">The sequence shown here is derived from an EMBL/GenBank/DDBJ whole genome shotgun (WGS) entry which is preliminary data.</text>
</comment>
<dbReference type="PRINTS" id="PR01798">
    <property type="entry name" value="SCOASYNTHASE"/>
</dbReference>
<evidence type="ECO:0000256" key="1">
    <source>
        <dbReference type="ARBA" id="ARBA00005064"/>
    </source>
</evidence>
<keyword evidence="3 7" id="KW-0436">Ligase</keyword>
<comment type="catalytic activity">
    <reaction evidence="7">
        <text>succinate + ATP + CoA = succinyl-CoA + ADP + phosphate</text>
        <dbReference type="Rhea" id="RHEA:17661"/>
        <dbReference type="ChEBI" id="CHEBI:30031"/>
        <dbReference type="ChEBI" id="CHEBI:30616"/>
        <dbReference type="ChEBI" id="CHEBI:43474"/>
        <dbReference type="ChEBI" id="CHEBI:57287"/>
        <dbReference type="ChEBI" id="CHEBI:57292"/>
        <dbReference type="ChEBI" id="CHEBI:456216"/>
        <dbReference type="EC" id="6.2.1.5"/>
    </reaction>
</comment>
<comment type="similarity">
    <text evidence="7 9">Belongs to the succinate/malate CoA ligase alpha subunit family.</text>
</comment>
<dbReference type="PANTHER" id="PTHR11117:SF2">
    <property type="entry name" value="SUCCINATE--COA LIGASE [ADP_GDP-FORMING] SUBUNIT ALPHA, MITOCHONDRIAL"/>
    <property type="match status" value="1"/>
</dbReference>
<dbReference type="InterPro" id="IPR005810">
    <property type="entry name" value="CoA_lig_alpha"/>
</dbReference>
<dbReference type="PROSITE" id="PS00399">
    <property type="entry name" value="SUCCINYL_COA_LIG_2"/>
    <property type="match status" value="1"/>
</dbReference>
<dbReference type="GO" id="GO:0005739">
    <property type="term" value="C:mitochondrion"/>
    <property type="evidence" value="ECO:0007669"/>
    <property type="project" value="UniProtKB-SubCell"/>
</dbReference>
<evidence type="ECO:0000256" key="7">
    <source>
        <dbReference type="HAMAP-Rule" id="MF_03222"/>
    </source>
</evidence>
<dbReference type="PANTHER" id="PTHR11117">
    <property type="entry name" value="SUCCINYL-COA LIGASE SUBUNIT ALPHA"/>
    <property type="match status" value="1"/>
</dbReference>
<comment type="function">
    <text evidence="5 7">Succinyl-CoA synthetase functions in the citric acid cycle (TCA), coupling the hydrolysis of succinyl-CoA to the synthesis of either ATP or GTP and thus represents the only step of substrate-level phosphorylation in the TCA. The alpha subunit of the enzyme binds the substrates coenzyme A and phosphate, while succinate binding and specificity for either ATP or GTP is provided by different beta subunits.</text>
</comment>
<proteinExistence type="inferred from homology"/>
<evidence type="ECO:0000256" key="4">
    <source>
        <dbReference type="ARBA" id="ARBA00022741"/>
    </source>
</evidence>
<comment type="subcellular location">
    <subcellularLocation>
        <location evidence="7">Mitochondrion</location>
    </subcellularLocation>
</comment>
<reference evidence="11" key="1">
    <citation type="journal article" date="2023" name="G3 (Bethesda)">
        <title>Whole genome assemblies of Zophobas morio and Tenebrio molitor.</title>
        <authorList>
            <person name="Kaur S."/>
            <person name="Stinson S.A."/>
            <person name="diCenzo G.C."/>
        </authorList>
    </citation>
    <scope>NUCLEOTIDE SEQUENCE</scope>
    <source>
        <strain evidence="11">QUZm001</strain>
    </source>
</reference>
<dbReference type="FunFam" id="3.40.50.720:FF:000002">
    <property type="entry name" value="Succinate--CoA ligase [ADP-forming] subunit alpha"/>
    <property type="match status" value="1"/>
</dbReference>